<comment type="caution">
    <text evidence="2">The sequence shown here is derived from an EMBL/GenBank/DDBJ whole genome shotgun (WGS) entry which is preliminary data.</text>
</comment>
<evidence type="ECO:0000313" key="2">
    <source>
        <dbReference type="EMBL" id="TDT18351.1"/>
    </source>
</evidence>
<accession>A0A4R7I420</accession>
<keyword evidence="1" id="KW-0472">Membrane</keyword>
<dbReference type="AlphaFoldDB" id="A0A4R7I420"/>
<feature type="transmembrane region" description="Helical" evidence="1">
    <location>
        <begin position="6"/>
        <end position="24"/>
    </location>
</feature>
<reference evidence="2 3" key="1">
    <citation type="submission" date="2019-03" db="EMBL/GenBank/DDBJ databases">
        <title>Sequencing the genomes of 1000 actinobacteria strains.</title>
        <authorList>
            <person name="Klenk H.-P."/>
        </authorList>
    </citation>
    <scope>NUCLEOTIDE SEQUENCE [LARGE SCALE GENOMIC DNA]</scope>
    <source>
        <strain evidence="2 3">DSM 18936</strain>
    </source>
</reference>
<keyword evidence="1" id="KW-0812">Transmembrane</keyword>
<organism evidence="2 3">
    <name type="scientific">Ilumatobacter fluminis</name>
    <dbReference type="NCBI Taxonomy" id="467091"/>
    <lineage>
        <taxon>Bacteria</taxon>
        <taxon>Bacillati</taxon>
        <taxon>Actinomycetota</taxon>
        <taxon>Acidimicrobiia</taxon>
        <taxon>Acidimicrobiales</taxon>
        <taxon>Ilumatobacteraceae</taxon>
        <taxon>Ilumatobacter</taxon>
    </lineage>
</organism>
<dbReference type="EMBL" id="SOAU01000001">
    <property type="protein sequence ID" value="TDT18351.1"/>
    <property type="molecule type" value="Genomic_DNA"/>
</dbReference>
<evidence type="ECO:0000256" key="1">
    <source>
        <dbReference type="SAM" id="Phobius"/>
    </source>
</evidence>
<protein>
    <submittedName>
        <fullName evidence="2">Uncharacterized protein</fullName>
    </submittedName>
</protein>
<proteinExistence type="predicted"/>
<keyword evidence="3" id="KW-1185">Reference proteome</keyword>
<sequence>MIVASAVGTVVWVALGLLLMVGIWRMGWAMLQALSAPPIEPPEPGELRKVNVRYRCDVCGVELKLTVAPDDDPPPPRHCLEDMVIVPPLYD</sequence>
<name>A0A4R7I420_9ACTN</name>
<keyword evidence="1" id="KW-1133">Transmembrane helix</keyword>
<evidence type="ECO:0000313" key="3">
    <source>
        <dbReference type="Proteomes" id="UP000294558"/>
    </source>
</evidence>
<dbReference type="OrthoDB" id="5190935at2"/>
<dbReference type="RefSeq" id="WP_133870576.1">
    <property type="nucleotide sequence ID" value="NZ_JAVJPS010000009.1"/>
</dbReference>
<gene>
    <name evidence="2" type="ORF">BDK89_3971</name>
</gene>
<dbReference type="Proteomes" id="UP000294558">
    <property type="component" value="Unassembled WGS sequence"/>
</dbReference>